<evidence type="ECO:0000256" key="1">
    <source>
        <dbReference type="SAM" id="Coils"/>
    </source>
</evidence>
<gene>
    <name evidence="3" type="ORF">SacxiDRAFT_3259</name>
</gene>
<keyword evidence="4" id="KW-1185">Reference proteome</keyword>
<dbReference type="AlphaFoldDB" id="I0V5R2"/>
<name>I0V5R2_9PSEU</name>
<evidence type="ECO:0000256" key="2">
    <source>
        <dbReference type="SAM" id="MobiDB-lite"/>
    </source>
</evidence>
<feature type="coiled-coil region" evidence="1">
    <location>
        <begin position="5"/>
        <end position="32"/>
    </location>
</feature>
<evidence type="ECO:0000313" key="4">
    <source>
        <dbReference type="Proteomes" id="UP000004691"/>
    </source>
</evidence>
<protein>
    <recommendedName>
        <fullName evidence="5">YbaB/EbfC DNA-binding family protein</fullName>
    </recommendedName>
</protein>
<proteinExistence type="predicted"/>
<feature type="compositionally biased region" description="Basic and acidic residues" evidence="2">
    <location>
        <begin position="123"/>
        <end position="138"/>
    </location>
</feature>
<dbReference type="RefSeq" id="WP_006239633.1">
    <property type="nucleotide sequence ID" value="NZ_JH636049.1"/>
</dbReference>
<dbReference type="EMBL" id="JH636049">
    <property type="protein sequence ID" value="EID55465.1"/>
    <property type="molecule type" value="Genomic_DNA"/>
</dbReference>
<dbReference type="eggNOG" id="COG0718">
    <property type="taxonomic scope" value="Bacteria"/>
</dbReference>
<feature type="region of interest" description="Disordered" evidence="2">
    <location>
        <begin position="118"/>
        <end position="167"/>
    </location>
</feature>
<organism evidence="3 4">
    <name type="scientific">Saccharomonospora xinjiangensis XJ-54</name>
    <dbReference type="NCBI Taxonomy" id="882086"/>
    <lineage>
        <taxon>Bacteria</taxon>
        <taxon>Bacillati</taxon>
        <taxon>Actinomycetota</taxon>
        <taxon>Actinomycetes</taxon>
        <taxon>Pseudonocardiales</taxon>
        <taxon>Pseudonocardiaceae</taxon>
        <taxon>Saccharomonospora</taxon>
    </lineage>
</organism>
<feature type="compositionally biased region" description="Pro residues" evidence="2">
    <location>
        <begin position="139"/>
        <end position="149"/>
    </location>
</feature>
<dbReference type="GO" id="GO:0003677">
    <property type="term" value="F:DNA binding"/>
    <property type="evidence" value="ECO:0007669"/>
    <property type="project" value="InterPro"/>
</dbReference>
<evidence type="ECO:0000313" key="3">
    <source>
        <dbReference type="EMBL" id="EID55465.1"/>
    </source>
</evidence>
<evidence type="ECO:0008006" key="5">
    <source>
        <dbReference type="Google" id="ProtNLM"/>
    </source>
</evidence>
<reference evidence="3 4" key="1">
    <citation type="submission" date="2012-01" db="EMBL/GenBank/DDBJ databases">
        <title>Improved High-Quality Draft sequence of Saccharomonospora xinjiangensis XJ-54.</title>
        <authorList>
            <consortium name="US DOE Joint Genome Institute"/>
            <person name="Lucas S."/>
            <person name="Han J."/>
            <person name="Lapidus A."/>
            <person name="Cheng J.-F."/>
            <person name="Goodwin L."/>
            <person name="Pitluck S."/>
            <person name="Peters L."/>
            <person name="Mikhailova N."/>
            <person name="Teshima H."/>
            <person name="Detter J.C."/>
            <person name="Han C."/>
            <person name="Tapia R."/>
            <person name="Land M."/>
            <person name="Hauser L."/>
            <person name="Kyrpides N."/>
            <person name="Ivanova N."/>
            <person name="Pagani I."/>
            <person name="Brambilla E.-M."/>
            <person name="Klenk H.-P."/>
            <person name="Woyke T."/>
        </authorList>
    </citation>
    <scope>NUCLEOTIDE SEQUENCE [LARGE SCALE GENOMIC DNA]</scope>
    <source>
        <strain evidence="3 4">XJ-54</strain>
    </source>
</reference>
<accession>I0V5R2</accession>
<dbReference type="Gene3D" id="3.30.1310.10">
    <property type="entry name" value="Nucleoid-associated protein YbaB-like domain"/>
    <property type="match status" value="1"/>
</dbReference>
<dbReference type="Pfam" id="PF02575">
    <property type="entry name" value="YbaB_DNA_bd"/>
    <property type="match status" value="1"/>
</dbReference>
<sequence>MEPDLREGEDLQHFLERQARQMQERASELQEAFSSAGATVTSRDGSVTVTLAPNGGLKSLQLGKRACELGPARLTSVIMETVGQAQRETARAVASSLESVIGGGQTLDMVRSFLPAEPGESEVDFRKFSAEPDEDPRPKPPVAPPPSARPAPRRRPERDEDDEVNPW</sequence>
<dbReference type="InterPro" id="IPR036894">
    <property type="entry name" value="YbaB-like_sf"/>
</dbReference>
<dbReference type="InterPro" id="IPR004401">
    <property type="entry name" value="YbaB/EbfC"/>
</dbReference>
<dbReference type="STRING" id="882086.SacxiDRAFT_3259"/>
<dbReference type="Proteomes" id="UP000004691">
    <property type="component" value="Unassembled WGS sequence"/>
</dbReference>
<keyword evidence="1" id="KW-0175">Coiled coil</keyword>
<dbReference type="SUPFAM" id="SSF82607">
    <property type="entry name" value="YbaB-like"/>
    <property type="match status" value="1"/>
</dbReference>
<dbReference type="HOGENOM" id="CLU_120966_0_0_11"/>